<dbReference type="InterPro" id="IPR056953">
    <property type="entry name" value="CUT_N"/>
</dbReference>
<dbReference type="Pfam" id="PF00100">
    <property type="entry name" value="Zona_pellucida"/>
    <property type="match status" value="1"/>
</dbReference>
<dbReference type="Pfam" id="PF25057">
    <property type="entry name" value="CUT_N"/>
    <property type="match status" value="1"/>
</dbReference>
<dbReference type="PROSITE" id="PS51034">
    <property type="entry name" value="ZP_2"/>
    <property type="match status" value="1"/>
</dbReference>
<comment type="caution">
    <text evidence="4">The sequence shown here is derived from an EMBL/GenBank/DDBJ whole genome shotgun (WGS) entry which is preliminary data.</text>
</comment>
<dbReference type="OrthoDB" id="10068552at2759"/>
<evidence type="ECO:0000259" key="3">
    <source>
        <dbReference type="PROSITE" id="PS51034"/>
    </source>
</evidence>
<dbReference type="EMBL" id="JYDQ01000213">
    <property type="protein sequence ID" value="KRY10904.1"/>
    <property type="molecule type" value="Genomic_DNA"/>
</dbReference>
<keyword evidence="5" id="KW-1185">Reference proteome</keyword>
<dbReference type="STRING" id="990121.A0A0V0ZEL5"/>
<dbReference type="SMART" id="SM00241">
    <property type="entry name" value="ZP"/>
    <property type="match status" value="1"/>
</dbReference>
<dbReference type="Proteomes" id="UP000054783">
    <property type="component" value="Unassembled WGS sequence"/>
</dbReference>
<dbReference type="InterPro" id="IPR055355">
    <property type="entry name" value="ZP-C"/>
</dbReference>
<evidence type="ECO:0000256" key="1">
    <source>
        <dbReference type="ARBA" id="ARBA00023157"/>
    </source>
</evidence>
<gene>
    <name evidence="4" type="primary">cut-1</name>
    <name evidence="4" type="ORF">T12_1147</name>
</gene>
<feature type="transmembrane region" description="Helical" evidence="2">
    <location>
        <begin position="21"/>
        <end position="43"/>
    </location>
</feature>
<evidence type="ECO:0000313" key="4">
    <source>
        <dbReference type="EMBL" id="KRY10904.1"/>
    </source>
</evidence>
<dbReference type="PANTHER" id="PTHR46560:SF12">
    <property type="entry name" value="ZP DOMAIN-CONTAINING PROTEIN"/>
    <property type="match status" value="1"/>
</dbReference>
<sequence length="386" mass="43874">MPKKIFYSILLQVNMAMYACVKFYNSAIMISYICRLLAFSLLVNNGRVIGQYRNHIVDVKFSESSQQRSDIVDVSVQCSSNGILAKFHFHNPFNGKIFSNGYGDRAECVYYNSYGEQQILFQIPNFYCGTIIKKNLANKVSHIENDIYVQLDKSQMTVGDRRYVFICHERSPGQQEIRQPIVNEYQQDHKVYVQTISIPKLTISGEATATEMPRYETTVSVLEGRGISGNPVSKAVDLGQPITLVISGPLMDKEDYKMFVHSCYAHDGTKTNKVDLIDADGCALQATISERMMRTKTEHNTVYYIHINAFRFPQSEDVNFVCTVDFCDTCSYPEPCINVRSKVRRNLEIPKSENLSTVNSKSILVKRKDFSPKTIVQLPESADLFA</sequence>
<dbReference type="PANTHER" id="PTHR46560">
    <property type="entry name" value="CYPHER, ISOFORM B"/>
    <property type="match status" value="1"/>
</dbReference>
<protein>
    <submittedName>
        <fullName evidence="4">Cuticlin-1</fullName>
    </submittedName>
</protein>
<evidence type="ECO:0000256" key="2">
    <source>
        <dbReference type="SAM" id="Phobius"/>
    </source>
</evidence>
<dbReference type="AlphaFoldDB" id="A0A0V0ZEL5"/>
<keyword evidence="2" id="KW-0472">Membrane</keyword>
<name>A0A0V0ZEL5_9BILA</name>
<organism evidence="4 5">
    <name type="scientific">Trichinella patagoniensis</name>
    <dbReference type="NCBI Taxonomy" id="990121"/>
    <lineage>
        <taxon>Eukaryota</taxon>
        <taxon>Metazoa</taxon>
        <taxon>Ecdysozoa</taxon>
        <taxon>Nematoda</taxon>
        <taxon>Enoplea</taxon>
        <taxon>Dorylaimia</taxon>
        <taxon>Trichinellida</taxon>
        <taxon>Trichinellidae</taxon>
        <taxon>Trichinella</taxon>
    </lineage>
</organism>
<dbReference type="InterPro" id="IPR001507">
    <property type="entry name" value="ZP_dom"/>
</dbReference>
<keyword evidence="1" id="KW-1015">Disulfide bond</keyword>
<dbReference type="InterPro" id="IPR042235">
    <property type="entry name" value="ZP-C_dom"/>
</dbReference>
<keyword evidence="2" id="KW-0812">Transmembrane</keyword>
<reference evidence="4 5" key="1">
    <citation type="submission" date="2015-01" db="EMBL/GenBank/DDBJ databases">
        <title>Evolution of Trichinella species and genotypes.</title>
        <authorList>
            <person name="Korhonen P.K."/>
            <person name="Edoardo P."/>
            <person name="Giuseppe L.R."/>
            <person name="Gasser R.B."/>
        </authorList>
    </citation>
    <scope>NUCLEOTIDE SEQUENCE [LARGE SCALE GENOMIC DNA]</scope>
    <source>
        <strain evidence="4">ISS2496</strain>
    </source>
</reference>
<feature type="domain" description="ZP" evidence="3">
    <location>
        <begin position="77"/>
        <end position="343"/>
    </location>
</feature>
<dbReference type="PROSITE" id="PS51257">
    <property type="entry name" value="PROKAR_LIPOPROTEIN"/>
    <property type="match status" value="1"/>
</dbReference>
<evidence type="ECO:0000313" key="5">
    <source>
        <dbReference type="Proteomes" id="UP000054783"/>
    </source>
</evidence>
<accession>A0A0V0ZEL5</accession>
<dbReference type="Gene3D" id="2.60.40.4100">
    <property type="entry name" value="Zona pellucida, ZP-C domain"/>
    <property type="match status" value="1"/>
</dbReference>
<proteinExistence type="predicted"/>
<keyword evidence="2" id="KW-1133">Transmembrane helix</keyword>